<evidence type="ECO:0000313" key="3">
    <source>
        <dbReference type="EnsemblPlants" id="OGLUM01G18820.1"/>
    </source>
</evidence>
<dbReference type="PANTHER" id="PTHR33207">
    <property type="entry name" value="F-BOX DOMAIN CONTAINING PROTEIN-RELATED"/>
    <property type="match status" value="1"/>
</dbReference>
<proteinExistence type="predicted"/>
<organism evidence="3">
    <name type="scientific">Oryza glumipatula</name>
    <dbReference type="NCBI Taxonomy" id="40148"/>
    <lineage>
        <taxon>Eukaryota</taxon>
        <taxon>Viridiplantae</taxon>
        <taxon>Streptophyta</taxon>
        <taxon>Embryophyta</taxon>
        <taxon>Tracheophyta</taxon>
        <taxon>Spermatophyta</taxon>
        <taxon>Magnoliopsida</taxon>
        <taxon>Liliopsida</taxon>
        <taxon>Poales</taxon>
        <taxon>Poaceae</taxon>
        <taxon>BOP clade</taxon>
        <taxon>Oryzoideae</taxon>
        <taxon>Oryzeae</taxon>
        <taxon>Oryzinae</taxon>
        <taxon>Oryza</taxon>
    </lineage>
</organism>
<dbReference type="Proteomes" id="UP000026961">
    <property type="component" value="Chromosome 1"/>
</dbReference>
<evidence type="ECO:0000313" key="4">
    <source>
        <dbReference type="Proteomes" id="UP000026961"/>
    </source>
</evidence>
<dbReference type="AlphaFoldDB" id="A0A0D9Y8W2"/>
<evidence type="ECO:0000259" key="2">
    <source>
        <dbReference type="Pfam" id="PF23635"/>
    </source>
</evidence>
<dbReference type="EnsemblPlants" id="OGLUM01G18820.1">
    <property type="protein sequence ID" value="OGLUM01G18820.1"/>
    <property type="gene ID" value="OGLUM01G18820"/>
</dbReference>
<dbReference type="InterPro" id="IPR036047">
    <property type="entry name" value="F-box-like_dom_sf"/>
</dbReference>
<name>A0A0D9Y8W2_9ORYZ</name>
<accession>A0A0D9Y8W2</accession>
<dbReference type="SUPFAM" id="SSF81383">
    <property type="entry name" value="F-box domain"/>
    <property type="match status" value="1"/>
</dbReference>
<dbReference type="HOGENOM" id="CLU_017945_8_2_1"/>
<dbReference type="Pfam" id="PF23635">
    <property type="entry name" value="Beta-prop_AT5G49610-like"/>
    <property type="match status" value="1"/>
</dbReference>
<dbReference type="eggNOG" id="ENOG502R6UE">
    <property type="taxonomic scope" value="Eukaryota"/>
</dbReference>
<feature type="region of interest" description="Disordered" evidence="1">
    <location>
        <begin position="1"/>
        <end position="23"/>
    </location>
</feature>
<reference evidence="3" key="2">
    <citation type="submission" date="2015-04" db="UniProtKB">
        <authorList>
            <consortium name="EnsemblPlants"/>
        </authorList>
    </citation>
    <scope>IDENTIFICATION</scope>
</reference>
<protein>
    <recommendedName>
        <fullName evidence="2">F-box protein AT5G49610-like beta-propeller domain-containing protein</fullName>
    </recommendedName>
</protein>
<feature type="domain" description="F-box protein AT5G49610-like beta-propeller" evidence="2">
    <location>
        <begin position="169"/>
        <end position="360"/>
    </location>
</feature>
<reference evidence="3" key="1">
    <citation type="submission" date="2013-08" db="EMBL/GenBank/DDBJ databases">
        <title>Oryza genome evolution.</title>
        <authorList>
            <person name="Wing R.A."/>
            <person name="Panaud O."/>
            <person name="Oliveira A.C."/>
        </authorList>
    </citation>
    <scope>NUCLEOTIDE SEQUENCE</scope>
</reference>
<dbReference type="Gramene" id="OGLUM01G18820.1">
    <property type="protein sequence ID" value="OGLUM01G18820.1"/>
    <property type="gene ID" value="OGLUM01G18820"/>
</dbReference>
<dbReference type="InterPro" id="IPR056594">
    <property type="entry name" value="AT5G49610-like_b-prop"/>
</dbReference>
<reference evidence="3" key="3">
    <citation type="submission" date="2018-05" db="EMBL/GenBank/DDBJ databases">
        <title>OgluRS3 (Oryza glumaepatula Reference Sequence Version 3).</title>
        <authorList>
            <person name="Zhang J."/>
            <person name="Kudrna D."/>
            <person name="Lee S."/>
            <person name="Talag J."/>
            <person name="Welchert J."/>
            <person name="Wing R.A."/>
        </authorList>
    </citation>
    <scope>NUCLEOTIDE SEQUENCE [LARGE SCALE GENOMIC DNA]</scope>
</reference>
<evidence type="ECO:0000256" key="1">
    <source>
        <dbReference type="SAM" id="MobiDB-lite"/>
    </source>
</evidence>
<keyword evidence="4" id="KW-1185">Reference proteome</keyword>
<sequence length="426" mass="47227">MTSSQNESTVVGDAAGGGSPEKLEGDALRFMPQYTRKSSFWIGTELSKRKRAGKPTCLPPADASSPSIDSLNDDVLEEILVRLPSIASLARAACACARLRAIASSWAFLRRFRAVHPSLLGHFATDADDESVIPTFHPARAQFDGCSDAAVRGGDFFLTRVDANAGWRVQDCRHGRLLFANESDLLVYDPLSRRGVSIRRPSWYPSSHFTHCLLAGYGGDGCPGSFRMVSVEHNGERAARGAVYSSCTGAWRRGRWDYDRVINPKRPSEYSYFPGMQAAGRIYWKHRDTTKLQVLDAGPMRFSYVHLPEGVHPRSKYAVGEAEDGGCCLVVLADAPHGTVFKVWRLRTGKGSWPWAWTWELERRLPACEVIGKVQYPPIRHVCAVVAGVVLICFQNHAGPHRHIAFWLSNMQVEATFRSAGWAYLS</sequence>